<dbReference type="GO" id="GO:0005886">
    <property type="term" value="C:plasma membrane"/>
    <property type="evidence" value="ECO:0007669"/>
    <property type="project" value="UniProtKB-SubCell"/>
</dbReference>
<evidence type="ECO:0000256" key="6">
    <source>
        <dbReference type="ARBA" id="ARBA00023224"/>
    </source>
</evidence>
<evidence type="ECO:0000256" key="2">
    <source>
        <dbReference type="ARBA" id="ARBA00022475"/>
    </source>
</evidence>
<dbReference type="SUPFAM" id="SSF58104">
    <property type="entry name" value="Methyl-accepting chemotaxis protein (MCP) signaling domain"/>
    <property type="match status" value="1"/>
</dbReference>
<dbReference type="InterPro" id="IPR033480">
    <property type="entry name" value="sCache_2"/>
</dbReference>
<protein>
    <submittedName>
        <fullName evidence="12">Methyl-accepting chemotaxis protein</fullName>
    </submittedName>
</protein>
<proteinExistence type="inferred from homology"/>
<evidence type="ECO:0000256" key="5">
    <source>
        <dbReference type="ARBA" id="ARBA00023136"/>
    </source>
</evidence>
<dbReference type="Pfam" id="PF08269">
    <property type="entry name" value="dCache_2"/>
    <property type="match status" value="1"/>
</dbReference>
<evidence type="ECO:0000256" key="1">
    <source>
        <dbReference type="ARBA" id="ARBA00004651"/>
    </source>
</evidence>
<organism evidence="12 13">
    <name type="scientific">Helicovermis profundi</name>
    <dbReference type="NCBI Taxonomy" id="3065157"/>
    <lineage>
        <taxon>Bacteria</taxon>
        <taxon>Bacillati</taxon>
        <taxon>Bacillota</taxon>
        <taxon>Clostridia</taxon>
        <taxon>Helicovermis</taxon>
    </lineage>
</organism>
<dbReference type="Pfam" id="PF00672">
    <property type="entry name" value="HAMP"/>
    <property type="match status" value="1"/>
</dbReference>
<keyword evidence="13" id="KW-1185">Reference proteome</keyword>
<dbReference type="PROSITE" id="PS50885">
    <property type="entry name" value="HAMP"/>
    <property type="match status" value="1"/>
</dbReference>
<keyword evidence="2" id="KW-1003">Cell membrane</keyword>
<dbReference type="AlphaFoldDB" id="A0AAU9EE14"/>
<keyword evidence="4 9" id="KW-1133">Transmembrane helix</keyword>
<dbReference type="GO" id="GO:0007165">
    <property type="term" value="P:signal transduction"/>
    <property type="evidence" value="ECO:0007669"/>
    <property type="project" value="UniProtKB-KW"/>
</dbReference>
<dbReference type="Pfam" id="PF00015">
    <property type="entry name" value="MCPsignal"/>
    <property type="match status" value="1"/>
</dbReference>
<feature type="domain" description="Methyl-accepting transducer" evidence="10">
    <location>
        <begin position="270"/>
        <end position="521"/>
    </location>
</feature>
<dbReference type="Proteomes" id="UP001321786">
    <property type="component" value="Chromosome"/>
</dbReference>
<comment type="similarity">
    <text evidence="7">Belongs to the methyl-accepting chemotaxis (MCP) protein family.</text>
</comment>
<dbReference type="Gene3D" id="3.30.450.20">
    <property type="entry name" value="PAS domain"/>
    <property type="match status" value="1"/>
</dbReference>
<dbReference type="SMART" id="SM01049">
    <property type="entry name" value="Cache_2"/>
    <property type="match status" value="1"/>
</dbReference>
<gene>
    <name evidence="12" type="ORF">HLPR_12380</name>
</gene>
<name>A0AAU9EE14_9FIRM</name>
<dbReference type="InterPro" id="IPR004010">
    <property type="entry name" value="Double_Cache_2"/>
</dbReference>
<evidence type="ECO:0000313" key="12">
    <source>
        <dbReference type="EMBL" id="BEP28907.1"/>
    </source>
</evidence>
<keyword evidence="5 9" id="KW-0472">Membrane</keyword>
<dbReference type="SMART" id="SM00304">
    <property type="entry name" value="HAMP"/>
    <property type="match status" value="1"/>
</dbReference>
<evidence type="ECO:0000256" key="4">
    <source>
        <dbReference type="ARBA" id="ARBA00022989"/>
    </source>
</evidence>
<dbReference type="InterPro" id="IPR003660">
    <property type="entry name" value="HAMP_dom"/>
</dbReference>
<dbReference type="PROSITE" id="PS50111">
    <property type="entry name" value="CHEMOTAXIS_TRANSDUC_2"/>
    <property type="match status" value="1"/>
</dbReference>
<reference evidence="12 13" key="1">
    <citation type="submission" date="2023-08" db="EMBL/GenBank/DDBJ databases">
        <title>Helicovermis profunda gen. nov., sp. nov., a novel mesophilic, fermentative bacterium within the Bacillota from a deep-sea hydrothermal vent chimney.</title>
        <authorList>
            <person name="Miyazaki U."/>
            <person name="Mizutani D."/>
            <person name="Hashimoto Y."/>
            <person name="Tame A."/>
            <person name="Sawayama S."/>
            <person name="Miyazaki J."/>
            <person name="Takai K."/>
            <person name="Nakagawa S."/>
        </authorList>
    </citation>
    <scope>NUCLEOTIDE SEQUENCE [LARGE SCALE GENOMIC DNA]</scope>
    <source>
        <strain evidence="12 13">S502</strain>
    </source>
</reference>
<evidence type="ECO:0000259" key="10">
    <source>
        <dbReference type="PROSITE" id="PS50111"/>
    </source>
</evidence>
<evidence type="ECO:0000313" key="13">
    <source>
        <dbReference type="Proteomes" id="UP001321786"/>
    </source>
</evidence>
<evidence type="ECO:0000256" key="9">
    <source>
        <dbReference type="SAM" id="Phobius"/>
    </source>
</evidence>
<feature type="transmembrane region" description="Helical" evidence="9">
    <location>
        <begin position="12"/>
        <end position="32"/>
    </location>
</feature>
<feature type="domain" description="HAMP" evidence="11">
    <location>
        <begin position="213"/>
        <end position="265"/>
    </location>
</feature>
<dbReference type="KEGG" id="hprf:HLPR_12380"/>
<evidence type="ECO:0000256" key="8">
    <source>
        <dbReference type="PROSITE-ProRule" id="PRU00284"/>
    </source>
</evidence>
<dbReference type="EMBL" id="AP028654">
    <property type="protein sequence ID" value="BEP28907.1"/>
    <property type="molecule type" value="Genomic_DNA"/>
</dbReference>
<keyword evidence="6 8" id="KW-0807">Transducer</keyword>
<feature type="transmembrane region" description="Helical" evidence="9">
    <location>
        <begin position="193"/>
        <end position="215"/>
    </location>
</feature>
<dbReference type="InterPro" id="IPR004089">
    <property type="entry name" value="MCPsignal_dom"/>
</dbReference>
<comment type="subcellular location">
    <subcellularLocation>
        <location evidence="1">Cell membrane</location>
        <topology evidence="1">Multi-pass membrane protein</topology>
    </subcellularLocation>
</comment>
<sequence>MRLKDIKLKNKILALALGIIITFVLLIAFYIIPTINTIIEKRTVGKLDNLVDIAYGTIEKRYNEFKDGKISEDEAKRLAKEDVSGMRYAGKEYFWINDMNGIMLMHPVATKLNNTSVLELKDPNGVYIFKEFIKVANDKGQGTVSYMWPKAGEDKPQPKISKIKLFKEWNWVVGTGVYVDDIKAIQKSIYSKVSIISIVIVLFSFVLVSMITIPLNKTLRRILEHTEKYGSLDFREKIEINQNDELGEISTAFNLVQEGLNNLITNMSETSSEITSGTKLIEEDMKKLGISTDKTLASTSDVSAVIEETTASVEIVSETISEIADAILSVSKKAEDGAAKASDVNKKAGELKSMSEKSNSETTAIYNGVKERLQDAIEKSKGVKKISELLESILGLSSQTNLLALNASIEAARAGEAGRGFAVVANEVSSLADMTAELVESIQGTVNDVTSSVNNLVEDSTEILDLIENKVLKDYKGFVEIGDDYNKDANELNSIMIELSAISEEVTSAVDAIAKNLTDVSLASKDGADGIEGILHMTEDVSRNSSKVSEILDSNIDMIKELEKQIGKFKI</sequence>
<dbReference type="RefSeq" id="WP_338537206.1">
    <property type="nucleotide sequence ID" value="NZ_AP028654.1"/>
</dbReference>
<dbReference type="SMART" id="SM00283">
    <property type="entry name" value="MA"/>
    <property type="match status" value="1"/>
</dbReference>
<dbReference type="Gene3D" id="1.10.287.950">
    <property type="entry name" value="Methyl-accepting chemotaxis protein"/>
    <property type="match status" value="1"/>
</dbReference>
<keyword evidence="3 9" id="KW-0812">Transmembrane</keyword>
<accession>A0AAU9EE14</accession>
<evidence type="ECO:0000256" key="7">
    <source>
        <dbReference type="ARBA" id="ARBA00029447"/>
    </source>
</evidence>
<evidence type="ECO:0000256" key="3">
    <source>
        <dbReference type="ARBA" id="ARBA00022692"/>
    </source>
</evidence>
<dbReference type="PANTHER" id="PTHR32089:SF114">
    <property type="entry name" value="METHYL-ACCEPTING CHEMOTAXIS PROTEIN MCPB"/>
    <property type="match status" value="1"/>
</dbReference>
<evidence type="ECO:0000259" key="11">
    <source>
        <dbReference type="PROSITE" id="PS50885"/>
    </source>
</evidence>
<dbReference type="PANTHER" id="PTHR32089">
    <property type="entry name" value="METHYL-ACCEPTING CHEMOTAXIS PROTEIN MCPB"/>
    <property type="match status" value="1"/>
</dbReference>
<dbReference type="CDD" id="cd06225">
    <property type="entry name" value="HAMP"/>
    <property type="match status" value="1"/>
</dbReference>